<accession>A0AAE1BCJ1</accession>
<keyword evidence="2" id="KW-1185">Reference proteome</keyword>
<proteinExistence type="predicted"/>
<reference evidence="1" key="1">
    <citation type="journal article" date="2023" name="G3 (Bethesda)">
        <title>A reference genome for the long-term kleptoplast-retaining sea slug Elysia crispata morphotype clarki.</title>
        <authorList>
            <person name="Eastman K.E."/>
            <person name="Pendleton A.L."/>
            <person name="Shaikh M.A."/>
            <person name="Suttiyut T."/>
            <person name="Ogas R."/>
            <person name="Tomko P."/>
            <person name="Gavelis G."/>
            <person name="Widhalm J.R."/>
            <person name="Wisecaver J.H."/>
        </authorList>
    </citation>
    <scope>NUCLEOTIDE SEQUENCE</scope>
    <source>
        <strain evidence="1">ECLA1</strain>
    </source>
</reference>
<evidence type="ECO:0000313" key="1">
    <source>
        <dbReference type="EMBL" id="KAK3803613.1"/>
    </source>
</evidence>
<protein>
    <submittedName>
        <fullName evidence="1">Uncharacterized protein</fullName>
    </submittedName>
</protein>
<sequence length="498" mass="56766">MNKINRSFCLSFLLGAPGDSVSRAPCQPLWVEEIEIKPGLSSCRQHDPLYSDRPFKCTELFTQQHDPLYSDRPFKCTELFTQQHDPLYSDRPFKCTELFTQQHDPLYSDRPFKCTELFTQQHDPLYSDRPFKCTELFTQQHDPLYSDRPFKCTELFTQQHDPLYSDRPFKCTELFTQQHDPLYRLQSDPLQQRKYESCRRCAGPDCVTKYLGVLLTDKKADIDEKQRLLFQDTAQRADQFARNNGHHEICRRALAPLSGAGISHLQTCLTTINTAVILAEDSSYRTRAHLFYKKIRADSAVTFRNDVREQVDMDLAEWCLNPRSSCHIEERVFPMTARSAEDYSVVRSSGSSSVGSFTDNLLSRSSGTRYLPLLDPLGYTGNIEAGTSTLAHIILYTARYLPLLDPLGYTGTSTLAHIILYTARYLPLLDPLMNTGTSTLAHIILYTARYLPLLDPLMNTGTSTLAHIILYTARYLPLLDPLGYTGNIEAGTSTPLNY</sequence>
<gene>
    <name evidence="1" type="ORF">RRG08_023330</name>
</gene>
<comment type="caution">
    <text evidence="1">The sequence shown here is derived from an EMBL/GenBank/DDBJ whole genome shotgun (WGS) entry which is preliminary data.</text>
</comment>
<organism evidence="1 2">
    <name type="scientific">Elysia crispata</name>
    <name type="common">lettuce slug</name>
    <dbReference type="NCBI Taxonomy" id="231223"/>
    <lineage>
        <taxon>Eukaryota</taxon>
        <taxon>Metazoa</taxon>
        <taxon>Spiralia</taxon>
        <taxon>Lophotrochozoa</taxon>
        <taxon>Mollusca</taxon>
        <taxon>Gastropoda</taxon>
        <taxon>Heterobranchia</taxon>
        <taxon>Euthyneura</taxon>
        <taxon>Panpulmonata</taxon>
        <taxon>Sacoglossa</taxon>
        <taxon>Placobranchoidea</taxon>
        <taxon>Plakobranchidae</taxon>
        <taxon>Elysia</taxon>
    </lineage>
</organism>
<dbReference type="AlphaFoldDB" id="A0AAE1BCJ1"/>
<dbReference type="Proteomes" id="UP001283361">
    <property type="component" value="Unassembled WGS sequence"/>
</dbReference>
<name>A0AAE1BCJ1_9GAST</name>
<evidence type="ECO:0000313" key="2">
    <source>
        <dbReference type="Proteomes" id="UP001283361"/>
    </source>
</evidence>
<dbReference type="EMBL" id="JAWDGP010000113">
    <property type="protein sequence ID" value="KAK3803613.1"/>
    <property type="molecule type" value="Genomic_DNA"/>
</dbReference>